<protein>
    <submittedName>
        <fullName evidence="1">Uncharacterized protein</fullName>
    </submittedName>
</protein>
<name>A0ACD3AK29_9AGAR</name>
<organism evidence="1 2">
    <name type="scientific">Pluteus cervinus</name>
    <dbReference type="NCBI Taxonomy" id="181527"/>
    <lineage>
        <taxon>Eukaryota</taxon>
        <taxon>Fungi</taxon>
        <taxon>Dikarya</taxon>
        <taxon>Basidiomycota</taxon>
        <taxon>Agaricomycotina</taxon>
        <taxon>Agaricomycetes</taxon>
        <taxon>Agaricomycetidae</taxon>
        <taxon>Agaricales</taxon>
        <taxon>Pluteineae</taxon>
        <taxon>Pluteaceae</taxon>
        <taxon>Pluteus</taxon>
    </lineage>
</organism>
<accession>A0ACD3AK29</accession>
<gene>
    <name evidence="1" type="ORF">BDN72DRAFT_772520</name>
</gene>
<sequence length="544" mass="62600">MCSSSPLTTLREFTMIQLMNALTDKPDWEQKVNDPDIAGKWKAEALDMPDFDMTEKMVDYCIAELKYKAQLLQQYNAVSVFHGDVVKSDTAVPESYRLALIQAVKPLEEVPPKYQDWHPRSDDKVLDLVHPSLFPLLYGRSRVLAHERTTLDDCIEKCGQGEVVPQPEVPTTTIRYATHKLFSDKFQWLPCEVDIANGETKITSYINNLHPQEHKELYGLVEQAISYAIPLWNMTLSPYRGGHNMRIKYTVCEYDPDPESLPETEGPQQMDDEDEDTYWERREDWYVQTREVVQPEPEEFEPYPSELHVDLRKDFVKTGLQVIVKLANIVLTPEEPNYEGGSWHVEGQLNERICATALYYYDSENVTANHLAFRQRVSPEDASNVSYMQNHDDWLTEVFGCENWSPSIQNAGQIETKQGRLLTFPNILQHQVQPFQLADPTKPGHRKILALFLVDPNVKIISTANVPCQRFDWFKAAVQTGGEDVQRARLPVEVQDQILHGVEEWPLTMEEAKELRLTLMDERSIFTTSQDAVFSSSEFALCEH</sequence>
<evidence type="ECO:0000313" key="1">
    <source>
        <dbReference type="EMBL" id="TFK66081.1"/>
    </source>
</evidence>
<evidence type="ECO:0000313" key="2">
    <source>
        <dbReference type="Proteomes" id="UP000308600"/>
    </source>
</evidence>
<proteinExistence type="predicted"/>
<reference evidence="1 2" key="1">
    <citation type="journal article" date="2019" name="Nat. Ecol. Evol.">
        <title>Megaphylogeny resolves global patterns of mushroom evolution.</title>
        <authorList>
            <person name="Varga T."/>
            <person name="Krizsan K."/>
            <person name="Foldi C."/>
            <person name="Dima B."/>
            <person name="Sanchez-Garcia M."/>
            <person name="Sanchez-Ramirez S."/>
            <person name="Szollosi G.J."/>
            <person name="Szarkandi J.G."/>
            <person name="Papp V."/>
            <person name="Albert L."/>
            <person name="Andreopoulos W."/>
            <person name="Angelini C."/>
            <person name="Antonin V."/>
            <person name="Barry K.W."/>
            <person name="Bougher N.L."/>
            <person name="Buchanan P."/>
            <person name="Buyck B."/>
            <person name="Bense V."/>
            <person name="Catcheside P."/>
            <person name="Chovatia M."/>
            <person name="Cooper J."/>
            <person name="Damon W."/>
            <person name="Desjardin D."/>
            <person name="Finy P."/>
            <person name="Geml J."/>
            <person name="Haridas S."/>
            <person name="Hughes K."/>
            <person name="Justo A."/>
            <person name="Karasinski D."/>
            <person name="Kautmanova I."/>
            <person name="Kiss B."/>
            <person name="Kocsube S."/>
            <person name="Kotiranta H."/>
            <person name="LaButti K.M."/>
            <person name="Lechner B.E."/>
            <person name="Liimatainen K."/>
            <person name="Lipzen A."/>
            <person name="Lukacs Z."/>
            <person name="Mihaltcheva S."/>
            <person name="Morgado L.N."/>
            <person name="Niskanen T."/>
            <person name="Noordeloos M.E."/>
            <person name="Ohm R.A."/>
            <person name="Ortiz-Santana B."/>
            <person name="Ovrebo C."/>
            <person name="Racz N."/>
            <person name="Riley R."/>
            <person name="Savchenko A."/>
            <person name="Shiryaev A."/>
            <person name="Soop K."/>
            <person name="Spirin V."/>
            <person name="Szebenyi C."/>
            <person name="Tomsovsky M."/>
            <person name="Tulloss R.E."/>
            <person name="Uehling J."/>
            <person name="Grigoriev I.V."/>
            <person name="Vagvolgyi C."/>
            <person name="Papp T."/>
            <person name="Martin F.M."/>
            <person name="Miettinen O."/>
            <person name="Hibbett D.S."/>
            <person name="Nagy L.G."/>
        </authorList>
    </citation>
    <scope>NUCLEOTIDE SEQUENCE [LARGE SCALE GENOMIC DNA]</scope>
    <source>
        <strain evidence="1 2">NL-1719</strain>
    </source>
</reference>
<keyword evidence="2" id="KW-1185">Reference proteome</keyword>
<dbReference type="EMBL" id="ML208416">
    <property type="protein sequence ID" value="TFK66081.1"/>
    <property type="molecule type" value="Genomic_DNA"/>
</dbReference>
<dbReference type="Proteomes" id="UP000308600">
    <property type="component" value="Unassembled WGS sequence"/>
</dbReference>